<sequence>MGLLGLWEADFNKYWAHGIVEKRRRRWDHIAQTTVSKFSICKKNQSVENGEAETATRREQEIEIEIEIDMLDASILTLPVGSIFFYIFGRHAKASVPSASHHPRLLTRFDYLLTHSPHAAAGLPSSGGAERLNTDSRGC</sequence>
<proteinExistence type="predicted"/>
<keyword evidence="2" id="KW-1185">Reference proteome</keyword>
<accession>A0A5N6LMI8</accession>
<comment type="caution">
    <text evidence="1">The sequence shown here is derived from an EMBL/GenBank/DDBJ whole genome shotgun (WGS) entry which is preliminary data.</text>
</comment>
<dbReference type="EMBL" id="SZYD01000019">
    <property type="protein sequence ID" value="KAD2393397.1"/>
    <property type="molecule type" value="Genomic_DNA"/>
</dbReference>
<dbReference type="Proteomes" id="UP000326396">
    <property type="component" value="Linkage Group LG9"/>
</dbReference>
<dbReference type="AlphaFoldDB" id="A0A5N6LMI8"/>
<evidence type="ECO:0000313" key="1">
    <source>
        <dbReference type="EMBL" id="KAD2393397.1"/>
    </source>
</evidence>
<protein>
    <submittedName>
        <fullName evidence="1">Uncharacterized protein</fullName>
    </submittedName>
</protein>
<reference evidence="1 2" key="1">
    <citation type="submission" date="2019-05" db="EMBL/GenBank/DDBJ databases">
        <title>Mikania micrantha, genome provides insights into the molecular mechanism of rapid growth.</title>
        <authorList>
            <person name="Liu B."/>
        </authorList>
    </citation>
    <scope>NUCLEOTIDE SEQUENCE [LARGE SCALE GENOMIC DNA]</scope>
    <source>
        <strain evidence="1">NLD-2019</strain>
        <tissue evidence="1">Leaf</tissue>
    </source>
</reference>
<organism evidence="1 2">
    <name type="scientific">Mikania micrantha</name>
    <name type="common">bitter vine</name>
    <dbReference type="NCBI Taxonomy" id="192012"/>
    <lineage>
        <taxon>Eukaryota</taxon>
        <taxon>Viridiplantae</taxon>
        <taxon>Streptophyta</taxon>
        <taxon>Embryophyta</taxon>
        <taxon>Tracheophyta</taxon>
        <taxon>Spermatophyta</taxon>
        <taxon>Magnoliopsida</taxon>
        <taxon>eudicotyledons</taxon>
        <taxon>Gunneridae</taxon>
        <taxon>Pentapetalae</taxon>
        <taxon>asterids</taxon>
        <taxon>campanulids</taxon>
        <taxon>Asterales</taxon>
        <taxon>Asteraceae</taxon>
        <taxon>Asteroideae</taxon>
        <taxon>Heliantheae alliance</taxon>
        <taxon>Eupatorieae</taxon>
        <taxon>Mikania</taxon>
    </lineage>
</organism>
<name>A0A5N6LMI8_9ASTR</name>
<gene>
    <name evidence="1" type="ORF">E3N88_40374</name>
</gene>
<evidence type="ECO:0000313" key="2">
    <source>
        <dbReference type="Proteomes" id="UP000326396"/>
    </source>
</evidence>